<comment type="similarity">
    <text evidence="1">Belongs to the LysR transcriptional regulatory family.</text>
</comment>
<gene>
    <name evidence="7" type="primary">nhaR</name>
    <name evidence="7" type="ORF">ACFQ4M_19165</name>
</gene>
<keyword evidence="5" id="KW-0804">Transcription</keyword>
<dbReference type="Pfam" id="PF00126">
    <property type="entry name" value="HTH_1"/>
    <property type="match status" value="1"/>
</dbReference>
<evidence type="ECO:0000256" key="1">
    <source>
        <dbReference type="ARBA" id="ARBA00009437"/>
    </source>
</evidence>
<dbReference type="Gene3D" id="1.10.10.10">
    <property type="entry name" value="Winged helix-like DNA-binding domain superfamily/Winged helix DNA-binding domain"/>
    <property type="match status" value="1"/>
</dbReference>
<name>A0ABW3WID3_9RHOO</name>
<evidence type="ECO:0000259" key="6">
    <source>
        <dbReference type="PROSITE" id="PS50931"/>
    </source>
</evidence>
<evidence type="ECO:0000256" key="5">
    <source>
        <dbReference type="ARBA" id="ARBA00023163"/>
    </source>
</evidence>
<proteinExistence type="inferred from homology"/>
<dbReference type="Pfam" id="PF03466">
    <property type="entry name" value="LysR_substrate"/>
    <property type="match status" value="1"/>
</dbReference>
<dbReference type="RefSeq" id="WP_277835038.1">
    <property type="nucleotide sequence ID" value="NZ_JARQZE010000019.1"/>
</dbReference>
<sequence>MNLKHLRYFWTVAHTGSVASAAKRLHLTPQTVSAQINLFEEEVGVPLLRPAGRGLELTEAGRIALSFADEMFALGDEMLSSLRAHSCRALPAFRVGVSVVVPKSLTRQLLASLKALSEPVRLICREGQIDWLLGELALHRLDMVLADRPMPAGLSVRCHSHKLGESAVSFLAAPALADRCGAFPGCLHGAPLLLPGPNAAVRSEIERWLGEARLSPQVVGEFDDSALMKAFAQAGEGFFPAPAILSEEIGARYGVREVGRVEQVREAFWLISTERHVKQPAVRAVLEAARTALFVPPAT</sequence>
<dbReference type="SUPFAM" id="SSF46785">
    <property type="entry name" value="Winged helix' DNA-binding domain"/>
    <property type="match status" value="1"/>
</dbReference>
<dbReference type="PANTHER" id="PTHR30293:SF2">
    <property type="entry name" value="TRANSCRIPTIONAL ACTIVATOR PROTEIN NHAR"/>
    <property type="match status" value="1"/>
</dbReference>
<dbReference type="PROSITE" id="PS50931">
    <property type="entry name" value="HTH_LYSR"/>
    <property type="match status" value="1"/>
</dbReference>
<dbReference type="Gene3D" id="3.40.190.290">
    <property type="match status" value="1"/>
</dbReference>
<organism evidence="7 8">
    <name type="scientific">Thauera mechernichensis</name>
    <dbReference type="NCBI Taxonomy" id="82788"/>
    <lineage>
        <taxon>Bacteria</taxon>
        <taxon>Pseudomonadati</taxon>
        <taxon>Pseudomonadota</taxon>
        <taxon>Betaproteobacteria</taxon>
        <taxon>Rhodocyclales</taxon>
        <taxon>Zoogloeaceae</taxon>
        <taxon>Thauera</taxon>
    </lineage>
</organism>
<keyword evidence="8" id="KW-1185">Reference proteome</keyword>
<dbReference type="InterPro" id="IPR000847">
    <property type="entry name" value="LysR_HTH_N"/>
</dbReference>
<dbReference type="InterPro" id="IPR036388">
    <property type="entry name" value="WH-like_DNA-bd_sf"/>
</dbReference>
<evidence type="ECO:0000313" key="7">
    <source>
        <dbReference type="EMBL" id="MFD1265701.1"/>
    </source>
</evidence>
<dbReference type="PANTHER" id="PTHR30293">
    <property type="entry name" value="TRANSCRIPTIONAL REGULATORY PROTEIN NAC-RELATED"/>
    <property type="match status" value="1"/>
</dbReference>
<evidence type="ECO:0000313" key="8">
    <source>
        <dbReference type="Proteomes" id="UP001597158"/>
    </source>
</evidence>
<evidence type="ECO:0000256" key="3">
    <source>
        <dbReference type="ARBA" id="ARBA00023125"/>
    </source>
</evidence>
<keyword evidence="3" id="KW-0238">DNA-binding</keyword>
<protein>
    <submittedName>
        <fullName evidence="7">Transcriptional activator NhaR</fullName>
    </submittedName>
</protein>
<dbReference type="InterPro" id="IPR005119">
    <property type="entry name" value="LysR_subst-bd"/>
</dbReference>
<dbReference type="NCBIfam" id="NF008284">
    <property type="entry name" value="PRK11062.1"/>
    <property type="match status" value="1"/>
</dbReference>
<reference evidence="8" key="1">
    <citation type="journal article" date="2019" name="Int. J. Syst. Evol. Microbiol.">
        <title>The Global Catalogue of Microorganisms (GCM) 10K type strain sequencing project: providing services to taxonomists for standard genome sequencing and annotation.</title>
        <authorList>
            <consortium name="The Broad Institute Genomics Platform"/>
            <consortium name="The Broad Institute Genome Sequencing Center for Infectious Disease"/>
            <person name="Wu L."/>
            <person name="Ma J."/>
        </authorList>
    </citation>
    <scope>NUCLEOTIDE SEQUENCE [LARGE SCALE GENOMIC DNA]</scope>
    <source>
        <strain evidence="8">CCUG 48884</strain>
    </source>
</reference>
<evidence type="ECO:0000256" key="4">
    <source>
        <dbReference type="ARBA" id="ARBA00023159"/>
    </source>
</evidence>
<dbReference type="SUPFAM" id="SSF53850">
    <property type="entry name" value="Periplasmic binding protein-like II"/>
    <property type="match status" value="1"/>
</dbReference>
<keyword evidence="2" id="KW-0805">Transcription regulation</keyword>
<dbReference type="InterPro" id="IPR036390">
    <property type="entry name" value="WH_DNA-bd_sf"/>
</dbReference>
<dbReference type="Proteomes" id="UP001597158">
    <property type="component" value="Unassembled WGS sequence"/>
</dbReference>
<comment type="caution">
    <text evidence="7">The sequence shown here is derived from an EMBL/GenBank/DDBJ whole genome shotgun (WGS) entry which is preliminary data.</text>
</comment>
<dbReference type="EMBL" id="JBHTMC010000036">
    <property type="protein sequence ID" value="MFD1265701.1"/>
    <property type="molecule type" value="Genomic_DNA"/>
</dbReference>
<feature type="domain" description="HTH lysR-type" evidence="6">
    <location>
        <begin position="1"/>
        <end position="58"/>
    </location>
</feature>
<accession>A0ABW3WID3</accession>
<keyword evidence="4" id="KW-0010">Activator</keyword>
<evidence type="ECO:0000256" key="2">
    <source>
        <dbReference type="ARBA" id="ARBA00023015"/>
    </source>
</evidence>